<evidence type="ECO:0000256" key="1">
    <source>
        <dbReference type="ARBA" id="ARBA00022694"/>
    </source>
</evidence>
<dbReference type="InterPro" id="IPR036895">
    <property type="entry name" value="Uracil-DNA_glycosylase-like_sf"/>
</dbReference>
<dbReference type="Gene3D" id="3.40.50.10630">
    <property type="entry name" value="Uracil-DNA glycosylase-like"/>
    <property type="match status" value="1"/>
</dbReference>
<dbReference type="InterPro" id="IPR040777">
    <property type="entry name" value="DUF5591"/>
</dbReference>
<evidence type="ECO:0000313" key="4">
    <source>
        <dbReference type="Proteomes" id="UP001238450"/>
    </source>
</evidence>
<feature type="domain" description="DUF5591" evidence="2">
    <location>
        <begin position="48"/>
        <end position="155"/>
    </location>
</feature>
<comment type="caution">
    <text evidence="3">The sequence shown here is derived from an EMBL/GenBank/DDBJ whole genome shotgun (WGS) entry which is preliminary data.</text>
</comment>
<dbReference type="GO" id="GO:0008033">
    <property type="term" value="P:tRNA processing"/>
    <property type="evidence" value="ECO:0007669"/>
    <property type="project" value="UniProtKB-KW"/>
</dbReference>
<proteinExistence type="predicted"/>
<protein>
    <submittedName>
        <fullName evidence="3">RNA-binding protein</fullName>
    </submittedName>
</protein>
<gene>
    <name evidence="3" type="ORF">J2Z48_000219</name>
</gene>
<keyword evidence="1" id="KW-0819">tRNA processing</keyword>
<keyword evidence="4" id="KW-1185">Reference proteome</keyword>
<dbReference type="AlphaFoldDB" id="A0AAJ1TH05"/>
<dbReference type="SUPFAM" id="SSF52141">
    <property type="entry name" value="Uracil-DNA glycosylase-like"/>
    <property type="match status" value="1"/>
</dbReference>
<dbReference type="RefSeq" id="WP_307250155.1">
    <property type="nucleotide sequence ID" value="NZ_JAUSUV010000001.1"/>
</dbReference>
<accession>A0AAJ1TH05</accession>
<name>A0AAJ1TH05_9BACL</name>
<organism evidence="3 4">
    <name type="scientific">Croceifilum oryzae</name>
    <dbReference type="NCBI Taxonomy" id="1553429"/>
    <lineage>
        <taxon>Bacteria</taxon>
        <taxon>Bacillati</taxon>
        <taxon>Bacillota</taxon>
        <taxon>Bacilli</taxon>
        <taxon>Bacillales</taxon>
        <taxon>Thermoactinomycetaceae</taxon>
        <taxon>Croceifilum</taxon>
    </lineage>
</organism>
<dbReference type="EMBL" id="JAUSUV010000001">
    <property type="protein sequence ID" value="MDQ0416061.1"/>
    <property type="molecule type" value="Genomic_DNA"/>
</dbReference>
<evidence type="ECO:0000259" key="2">
    <source>
        <dbReference type="Pfam" id="PF17884"/>
    </source>
</evidence>
<reference evidence="3 4" key="1">
    <citation type="submission" date="2023-07" db="EMBL/GenBank/DDBJ databases">
        <title>Genomic Encyclopedia of Type Strains, Phase IV (KMG-IV): sequencing the most valuable type-strain genomes for metagenomic binning, comparative biology and taxonomic classification.</title>
        <authorList>
            <person name="Goeker M."/>
        </authorList>
    </citation>
    <scope>NUCLEOTIDE SEQUENCE [LARGE SCALE GENOMIC DNA]</scope>
    <source>
        <strain evidence="3 4">DSM 46876</strain>
    </source>
</reference>
<sequence length="240" mass="27912">MSEQTYPGYSEYILKEIVPSNEVVYKRGANREYIHHEEFATWHQYFCSESYQPPVGKKIALLHTCTWGKPYDQSYIGQKIKGVTDQFPLVHRIVLSNAGIIPYEYQLNPTFCAYDWKFDYTQDEQEQQEIIAEYRQVLTNRLQNYLSAHKDTYQAVILLGIPSLNMMSPQYKEICNQLGTPFMVAPRAATYRSLKEEILQLQDIGEFFTHPAVLEDLKMLLSQVSSHVTDIDHHTSLSRS</sequence>
<dbReference type="Proteomes" id="UP001238450">
    <property type="component" value="Unassembled WGS sequence"/>
</dbReference>
<evidence type="ECO:0000313" key="3">
    <source>
        <dbReference type="EMBL" id="MDQ0416061.1"/>
    </source>
</evidence>
<dbReference type="Pfam" id="PF17884">
    <property type="entry name" value="DUF5591"/>
    <property type="match status" value="1"/>
</dbReference>